<protein>
    <submittedName>
        <fullName evidence="1">Uncharacterized protein</fullName>
    </submittedName>
</protein>
<accession>A0A9P9BSU7</accession>
<keyword evidence="2" id="KW-1185">Reference proteome</keyword>
<evidence type="ECO:0000313" key="1">
    <source>
        <dbReference type="EMBL" id="KAH7038260.1"/>
    </source>
</evidence>
<dbReference type="RefSeq" id="XP_046017381.1">
    <property type="nucleotide sequence ID" value="XM_046152931.1"/>
</dbReference>
<evidence type="ECO:0000313" key="2">
    <source>
        <dbReference type="Proteomes" id="UP000756346"/>
    </source>
</evidence>
<dbReference type="EMBL" id="JAGTJQ010000002">
    <property type="protein sequence ID" value="KAH7038260.1"/>
    <property type="molecule type" value="Genomic_DNA"/>
</dbReference>
<proteinExistence type="predicted"/>
<dbReference type="Proteomes" id="UP000756346">
    <property type="component" value="Unassembled WGS sequence"/>
</dbReference>
<comment type="caution">
    <text evidence="1">The sequence shown here is derived from an EMBL/GenBank/DDBJ whole genome shotgun (WGS) entry which is preliminary data.</text>
</comment>
<organism evidence="1 2">
    <name type="scientific">Microdochium trichocladiopsis</name>
    <dbReference type="NCBI Taxonomy" id="1682393"/>
    <lineage>
        <taxon>Eukaryota</taxon>
        <taxon>Fungi</taxon>
        <taxon>Dikarya</taxon>
        <taxon>Ascomycota</taxon>
        <taxon>Pezizomycotina</taxon>
        <taxon>Sordariomycetes</taxon>
        <taxon>Xylariomycetidae</taxon>
        <taxon>Xylariales</taxon>
        <taxon>Microdochiaceae</taxon>
        <taxon>Microdochium</taxon>
    </lineage>
</organism>
<gene>
    <name evidence="1" type="ORF">B0I36DRAFT_315895</name>
</gene>
<sequence length="63" mass="6909">MMGHPSPDRNASHPQTKIVAEFVVAGSRICRVSALQWGADWRSNLMAPKSLCVLCTFLDALSH</sequence>
<name>A0A9P9BSU7_9PEZI</name>
<dbReference type="GeneID" id="70182477"/>
<dbReference type="AlphaFoldDB" id="A0A9P9BSU7"/>
<reference evidence="1" key="1">
    <citation type="journal article" date="2021" name="Nat. Commun.">
        <title>Genetic determinants of endophytism in the Arabidopsis root mycobiome.</title>
        <authorList>
            <person name="Mesny F."/>
            <person name="Miyauchi S."/>
            <person name="Thiergart T."/>
            <person name="Pickel B."/>
            <person name="Atanasova L."/>
            <person name="Karlsson M."/>
            <person name="Huettel B."/>
            <person name="Barry K.W."/>
            <person name="Haridas S."/>
            <person name="Chen C."/>
            <person name="Bauer D."/>
            <person name="Andreopoulos W."/>
            <person name="Pangilinan J."/>
            <person name="LaButti K."/>
            <person name="Riley R."/>
            <person name="Lipzen A."/>
            <person name="Clum A."/>
            <person name="Drula E."/>
            <person name="Henrissat B."/>
            <person name="Kohler A."/>
            <person name="Grigoriev I.V."/>
            <person name="Martin F.M."/>
            <person name="Hacquard S."/>
        </authorList>
    </citation>
    <scope>NUCLEOTIDE SEQUENCE</scope>
    <source>
        <strain evidence="1">MPI-CAGE-CH-0230</strain>
    </source>
</reference>